<dbReference type="RefSeq" id="WP_284258211.1">
    <property type="nucleotide sequence ID" value="NZ_BSOS01000067.1"/>
</dbReference>
<dbReference type="GO" id="GO:0016874">
    <property type="term" value="F:ligase activity"/>
    <property type="evidence" value="ECO:0007669"/>
    <property type="project" value="UniProtKB-KW"/>
</dbReference>
<evidence type="ECO:0000313" key="6">
    <source>
        <dbReference type="Proteomes" id="UP001156641"/>
    </source>
</evidence>
<dbReference type="EMBL" id="BSOS01000067">
    <property type="protein sequence ID" value="GLR67474.1"/>
    <property type="molecule type" value="Genomic_DNA"/>
</dbReference>
<dbReference type="Gene3D" id="3.40.50.12780">
    <property type="entry name" value="N-terminal domain of ligase-like"/>
    <property type="match status" value="1"/>
</dbReference>
<dbReference type="Gene3D" id="3.30.300.30">
    <property type="match status" value="1"/>
</dbReference>
<keyword evidence="6" id="KW-1185">Reference proteome</keyword>
<dbReference type="InterPro" id="IPR025110">
    <property type="entry name" value="AMP-bd_C"/>
</dbReference>
<dbReference type="PANTHER" id="PTHR43201:SF5">
    <property type="entry name" value="MEDIUM-CHAIN ACYL-COA LIGASE ACSF2, MITOCHONDRIAL"/>
    <property type="match status" value="1"/>
</dbReference>
<dbReference type="Pfam" id="PF00501">
    <property type="entry name" value="AMP-binding"/>
    <property type="match status" value="1"/>
</dbReference>
<gene>
    <name evidence="5" type="primary">dhbE</name>
    <name evidence="5" type="ORF">GCM10010909_21550</name>
</gene>
<sequence>MIGVKEPIPGVVYPEPERLRAYLAAGELPETGLAEALCRSFATHAARPALHTPEGSITYAELDSITGRLAAAFWSLGLQPLDRVLFQCANSKELVYALIGCLKAGLIPVCTLPSHREREISYLGNHTAARAHIVHDDDEKFDLAGFAQSLQPDIPSIRHIISLRGQPRPGISRLEDLIESQNAAAAHQAVHALPRDPFQVCIFQLSGGTTSIPKVIPRMANDYLFNMQRTAQWLGYTPADTLFMPMPMIHNACMVCFLGPALISGAAFAIPRDMTPAAWGEVFRSYRPTFAGLIRALLPRLEAMLDEGHADISSVRAFWSPDGARLLREKFHRPTYAMFGMSEGLNMYTKATDPDEIIDTCVGRPISPCDEVRLVEPGTNREAGFGEPGELTCRGPYTLSGYYNAPERNAEAFTPEGFYRSGDLMIKRRINGETIYAFAGRAKDIISRGHEKVNCEELEHAIATHPAIADCAIVGMPDPRLGERICAYIVAKPGQTTPTVAQLASHLRAHGLAKFKWPERIEAVPTLSLTKVGKLDKAAMRQDITQKLAEEAAKP</sequence>
<dbReference type="Pfam" id="PF13193">
    <property type="entry name" value="AMP-binding_C"/>
    <property type="match status" value="1"/>
</dbReference>
<evidence type="ECO:0000259" key="3">
    <source>
        <dbReference type="Pfam" id="PF00501"/>
    </source>
</evidence>
<dbReference type="InterPro" id="IPR045851">
    <property type="entry name" value="AMP-bd_C_sf"/>
</dbReference>
<comment type="caution">
    <text evidence="5">The sequence shown here is derived from an EMBL/GenBank/DDBJ whole genome shotgun (WGS) entry which is preliminary data.</text>
</comment>
<organism evidence="5 6">
    <name type="scientific">Acidocella aquatica</name>
    <dbReference type="NCBI Taxonomy" id="1922313"/>
    <lineage>
        <taxon>Bacteria</taxon>
        <taxon>Pseudomonadati</taxon>
        <taxon>Pseudomonadota</taxon>
        <taxon>Alphaproteobacteria</taxon>
        <taxon>Acetobacterales</taxon>
        <taxon>Acidocellaceae</taxon>
        <taxon>Acidocella</taxon>
    </lineage>
</organism>
<dbReference type="SUPFAM" id="SSF56801">
    <property type="entry name" value="Acetyl-CoA synthetase-like"/>
    <property type="match status" value="1"/>
</dbReference>
<comment type="similarity">
    <text evidence="1">Belongs to the ATP-dependent AMP-binding enzyme family.</text>
</comment>
<feature type="domain" description="AMP-dependent synthetase/ligase" evidence="3">
    <location>
        <begin position="41"/>
        <end position="403"/>
    </location>
</feature>
<evidence type="ECO:0000259" key="4">
    <source>
        <dbReference type="Pfam" id="PF13193"/>
    </source>
</evidence>
<name>A0ABQ6A5M5_9PROT</name>
<accession>A0ABQ6A5M5</accession>
<proteinExistence type="inferred from homology"/>
<dbReference type="PANTHER" id="PTHR43201">
    <property type="entry name" value="ACYL-COA SYNTHETASE"/>
    <property type="match status" value="1"/>
</dbReference>
<keyword evidence="2 5" id="KW-0436">Ligase</keyword>
<dbReference type="InterPro" id="IPR000873">
    <property type="entry name" value="AMP-dep_synth/lig_dom"/>
</dbReference>
<reference evidence="6" key="1">
    <citation type="journal article" date="2019" name="Int. J. Syst. Evol. Microbiol.">
        <title>The Global Catalogue of Microorganisms (GCM) 10K type strain sequencing project: providing services to taxonomists for standard genome sequencing and annotation.</title>
        <authorList>
            <consortium name="The Broad Institute Genomics Platform"/>
            <consortium name="The Broad Institute Genome Sequencing Center for Infectious Disease"/>
            <person name="Wu L."/>
            <person name="Ma J."/>
        </authorList>
    </citation>
    <scope>NUCLEOTIDE SEQUENCE [LARGE SCALE GENOMIC DNA]</scope>
    <source>
        <strain evidence="6">NBRC 112502</strain>
    </source>
</reference>
<evidence type="ECO:0000313" key="5">
    <source>
        <dbReference type="EMBL" id="GLR67474.1"/>
    </source>
</evidence>
<dbReference type="InterPro" id="IPR020845">
    <property type="entry name" value="AMP-binding_CS"/>
</dbReference>
<dbReference type="InterPro" id="IPR042099">
    <property type="entry name" value="ANL_N_sf"/>
</dbReference>
<feature type="domain" description="AMP-binding enzyme C-terminal" evidence="4">
    <location>
        <begin position="457"/>
        <end position="534"/>
    </location>
</feature>
<evidence type="ECO:0000256" key="2">
    <source>
        <dbReference type="ARBA" id="ARBA00022598"/>
    </source>
</evidence>
<dbReference type="PROSITE" id="PS00455">
    <property type="entry name" value="AMP_BINDING"/>
    <property type="match status" value="1"/>
</dbReference>
<protein>
    <submittedName>
        <fullName evidence="5">2,3-dihydroxybenzoate-AMP ligase</fullName>
    </submittedName>
</protein>
<dbReference type="Proteomes" id="UP001156641">
    <property type="component" value="Unassembled WGS sequence"/>
</dbReference>
<evidence type="ECO:0000256" key="1">
    <source>
        <dbReference type="ARBA" id="ARBA00006432"/>
    </source>
</evidence>